<evidence type="ECO:0000256" key="5">
    <source>
        <dbReference type="PIRSR" id="PIRSR604254-1"/>
    </source>
</evidence>
<feature type="transmembrane region" description="Helical" evidence="6">
    <location>
        <begin position="135"/>
        <end position="154"/>
    </location>
</feature>
<dbReference type="AlphaFoldDB" id="A0A840X368"/>
<feature type="transmembrane region" description="Helical" evidence="6">
    <location>
        <begin position="46"/>
        <end position="70"/>
    </location>
</feature>
<keyword evidence="3 6" id="KW-1133">Transmembrane helix</keyword>
<dbReference type="InterPro" id="IPR004254">
    <property type="entry name" value="AdipoR/HlyIII-related"/>
</dbReference>
<evidence type="ECO:0000256" key="1">
    <source>
        <dbReference type="ARBA" id="ARBA00004141"/>
    </source>
</evidence>
<feature type="transmembrane region" description="Helical" evidence="6">
    <location>
        <begin position="106"/>
        <end position="123"/>
    </location>
</feature>
<comment type="caution">
    <text evidence="7">The sequence shown here is derived from an EMBL/GenBank/DDBJ whole genome shotgun (WGS) entry which is preliminary data.</text>
</comment>
<organism evidence="7 8">
    <name type="scientific">Rubricella aquisinus</name>
    <dbReference type="NCBI Taxonomy" id="2028108"/>
    <lineage>
        <taxon>Bacteria</taxon>
        <taxon>Pseudomonadati</taxon>
        <taxon>Pseudomonadota</taxon>
        <taxon>Alphaproteobacteria</taxon>
        <taxon>Rhodobacterales</taxon>
        <taxon>Paracoccaceae</taxon>
        <taxon>Rubricella</taxon>
    </lineage>
</organism>
<sequence>MTLETYPSAHPRHRRADMLVHAVGLMLVLGVSTILIGKAAGGDAAMLAAIVVYAAAALASNLASWAYHFLPWHDRRVLLRRIDHAAIYPSIVATFTPFFVHAGTTWTLTLLVLCWLLTGLAIWKKLTDVAVKSRWSTASYLLIGGLGLLAIPDLEDVPQATVWFILSGSVSYLIGTAIYVRKALPYRYAIWHAWANMGGLLMFFGIWQIVA</sequence>
<comment type="subcellular location">
    <subcellularLocation>
        <location evidence="1">Membrane</location>
        <topology evidence="1">Multi-pass membrane protein</topology>
    </subcellularLocation>
</comment>
<dbReference type="RefSeq" id="WP_184011705.1">
    <property type="nucleotide sequence ID" value="NZ_JACIJS010000006.1"/>
</dbReference>
<keyword evidence="2 6" id="KW-0812">Transmembrane</keyword>
<keyword evidence="5" id="KW-0479">Metal-binding</keyword>
<evidence type="ECO:0000256" key="4">
    <source>
        <dbReference type="ARBA" id="ARBA00023136"/>
    </source>
</evidence>
<protein>
    <submittedName>
        <fullName evidence="7">Hemolysin III</fullName>
    </submittedName>
</protein>
<gene>
    <name evidence="7" type="ORF">FHS89_002302</name>
</gene>
<accession>A0A840X368</accession>
<name>A0A840X368_9RHOB</name>
<evidence type="ECO:0000256" key="6">
    <source>
        <dbReference type="SAM" id="Phobius"/>
    </source>
</evidence>
<dbReference type="Pfam" id="PF03006">
    <property type="entry name" value="HlyIII"/>
    <property type="match status" value="1"/>
</dbReference>
<evidence type="ECO:0000313" key="7">
    <source>
        <dbReference type="EMBL" id="MBB5516276.1"/>
    </source>
</evidence>
<evidence type="ECO:0000313" key="8">
    <source>
        <dbReference type="Proteomes" id="UP000553766"/>
    </source>
</evidence>
<dbReference type="Proteomes" id="UP000553766">
    <property type="component" value="Unassembled WGS sequence"/>
</dbReference>
<evidence type="ECO:0000256" key="3">
    <source>
        <dbReference type="ARBA" id="ARBA00022989"/>
    </source>
</evidence>
<keyword evidence="8" id="KW-1185">Reference proteome</keyword>
<keyword evidence="4 6" id="KW-0472">Membrane</keyword>
<feature type="transmembrane region" description="Helical" evidence="6">
    <location>
        <begin position="160"/>
        <end position="180"/>
    </location>
</feature>
<feature type="binding site" evidence="5">
    <location>
        <position position="68"/>
    </location>
    <ligand>
        <name>Zn(2+)</name>
        <dbReference type="ChEBI" id="CHEBI:29105"/>
    </ligand>
</feature>
<keyword evidence="5" id="KW-0862">Zinc</keyword>
<dbReference type="GO" id="GO:0016020">
    <property type="term" value="C:membrane"/>
    <property type="evidence" value="ECO:0007669"/>
    <property type="project" value="UniProtKB-SubCell"/>
</dbReference>
<dbReference type="GO" id="GO:0046872">
    <property type="term" value="F:metal ion binding"/>
    <property type="evidence" value="ECO:0007669"/>
    <property type="project" value="UniProtKB-KW"/>
</dbReference>
<reference evidence="7 8" key="1">
    <citation type="submission" date="2020-08" db="EMBL/GenBank/DDBJ databases">
        <title>Genomic Encyclopedia of Type Strains, Phase IV (KMG-IV): sequencing the most valuable type-strain genomes for metagenomic binning, comparative biology and taxonomic classification.</title>
        <authorList>
            <person name="Goeker M."/>
        </authorList>
    </citation>
    <scope>NUCLEOTIDE SEQUENCE [LARGE SCALE GENOMIC DNA]</scope>
    <source>
        <strain evidence="7 8">DSM 103377</strain>
    </source>
</reference>
<dbReference type="EMBL" id="JACIJS010000006">
    <property type="protein sequence ID" value="MBB5516276.1"/>
    <property type="molecule type" value="Genomic_DNA"/>
</dbReference>
<proteinExistence type="predicted"/>
<feature type="transmembrane region" description="Helical" evidence="6">
    <location>
        <begin position="189"/>
        <end position="210"/>
    </location>
</feature>
<evidence type="ECO:0000256" key="2">
    <source>
        <dbReference type="ARBA" id="ARBA00022692"/>
    </source>
</evidence>
<feature type="transmembrane region" description="Helical" evidence="6">
    <location>
        <begin position="18"/>
        <end position="40"/>
    </location>
</feature>